<dbReference type="InterPro" id="IPR009057">
    <property type="entry name" value="Homeodomain-like_sf"/>
</dbReference>
<dbReference type="Gene3D" id="1.10.10.60">
    <property type="entry name" value="Homeodomain-like"/>
    <property type="match status" value="1"/>
</dbReference>
<organism evidence="4 5">
    <name type="scientific">Clostridium luticellarii</name>
    <dbReference type="NCBI Taxonomy" id="1691940"/>
    <lineage>
        <taxon>Bacteria</taxon>
        <taxon>Bacillati</taxon>
        <taxon>Bacillota</taxon>
        <taxon>Clostridia</taxon>
        <taxon>Eubacteriales</taxon>
        <taxon>Clostridiaceae</taxon>
        <taxon>Clostridium</taxon>
    </lineage>
</organism>
<evidence type="ECO:0000313" key="4">
    <source>
        <dbReference type="EMBL" id="PRR84815.1"/>
    </source>
</evidence>
<dbReference type="SUPFAM" id="SSF46689">
    <property type="entry name" value="Homeodomain-like"/>
    <property type="match status" value="1"/>
</dbReference>
<feature type="DNA-binding region" description="H-T-H motif" evidence="2">
    <location>
        <begin position="34"/>
        <end position="53"/>
    </location>
</feature>
<reference evidence="4 5" key="1">
    <citation type="submission" date="2018-03" db="EMBL/GenBank/DDBJ databases">
        <title>Genome sequence of Clostridium luticellarii DSM 29923.</title>
        <authorList>
            <person name="Poehlein A."/>
            <person name="Daniel R."/>
        </authorList>
    </citation>
    <scope>NUCLEOTIDE SEQUENCE [LARGE SCALE GENOMIC DNA]</scope>
    <source>
        <strain evidence="4 5">DSM 29923</strain>
    </source>
</reference>
<dbReference type="PRINTS" id="PR00455">
    <property type="entry name" value="HTHTETR"/>
</dbReference>
<evidence type="ECO:0000313" key="5">
    <source>
        <dbReference type="Proteomes" id="UP000237798"/>
    </source>
</evidence>
<dbReference type="SUPFAM" id="SSF48498">
    <property type="entry name" value="Tetracyclin repressor-like, C-terminal domain"/>
    <property type="match status" value="1"/>
</dbReference>
<gene>
    <name evidence="4" type="primary">rutR</name>
    <name evidence="4" type="ORF">CLLU_22210</name>
</gene>
<keyword evidence="5" id="KW-1185">Reference proteome</keyword>
<accession>A0A2T0BLQ4</accession>
<dbReference type="InterPro" id="IPR001647">
    <property type="entry name" value="HTH_TetR"/>
</dbReference>
<comment type="caution">
    <text evidence="4">The sequence shown here is derived from an EMBL/GenBank/DDBJ whole genome shotgun (WGS) entry which is preliminary data.</text>
</comment>
<dbReference type="InterPro" id="IPR036271">
    <property type="entry name" value="Tet_transcr_reg_TetR-rel_C_sf"/>
</dbReference>
<dbReference type="RefSeq" id="WP_106009846.1">
    <property type="nucleotide sequence ID" value="NZ_JALCPJ010000023.1"/>
</dbReference>
<dbReference type="Pfam" id="PF00440">
    <property type="entry name" value="TetR_N"/>
    <property type="match status" value="1"/>
</dbReference>
<proteinExistence type="predicted"/>
<dbReference type="GO" id="GO:0003677">
    <property type="term" value="F:DNA binding"/>
    <property type="evidence" value="ECO:0007669"/>
    <property type="project" value="UniProtKB-UniRule"/>
</dbReference>
<dbReference type="OrthoDB" id="9808476at2"/>
<evidence type="ECO:0000259" key="3">
    <source>
        <dbReference type="PROSITE" id="PS50977"/>
    </source>
</evidence>
<dbReference type="PROSITE" id="PS01081">
    <property type="entry name" value="HTH_TETR_1"/>
    <property type="match status" value="1"/>
</dbReference>
<dbReference type="InterPro" id="IPR050624">
    <property type="entry name" value="HTH-type_Tx_Regulator"/>
</dbReference>
<feature type="domain" description="HTH tetR-type" evidence="3">
    <location>
        <begin position="11"/>
        <end position="71"/>
    </location>
</feature>
<dbReference type="PROSITE" id="PS50977">
    <property type="entry name" value="HTH_TETR_2"/>
    <property type="match status" value="1"/>
</dbReference>
<dbReference type="PANTHER" id="PTHR43479">
    <property type="entry name" value="ACREF/ENVCD OPERON REPRESSOR-RELATED"/>
    <property type="match status" value="1"/>
</dbReference>
<evidence type="ECO:0000256" key="1">
    <source>
        <dbReference type="ARBA" id="ARBA00023125"/>
    </source>
</evidence>
<protein>
    <submittedName>
        <fullName evidence="4">HTH-type transcriptional regulator RutR</fullName>
    </submittedName>
</protein>
<dbReference type="InterPro" id="IPR023772">
    <property type="entry name" value="DNA-bd_HTH_TetR-type_CS"/>
</dbReference>
<keyword evidence="1 2" id="KW-0238">DNA-binding</keyword>
<dbReference type="Proteomes" id="UP000237798">
    <property type="component" value="Unassembled WGS sequence"/>
</dbReference>
<dbReference type="AlphaFoldDB" id="A0A2T0BLQ4"/>
<sequence length="208" mass="24449">MKTDFFDAIDNKKKRLILEAALKEFSLKGYAATTTRDIAKAANVSNGLLFYYFKDKNTLFFKLINYSIEHILKIILSELKEDLSYFDALKQLCITKLELSVEYPEAYKLLMEEVAYFPEQFKQDNIRIKLEIEKKLCFIEKSNKTMFKKDLNTILIKEILVSALEGMTERLISEYRSENITMEDVLRIGFEKANVYLNFFSNNFTLDK</sequence>
<dbReference type="Gene3D" id="1.10.357.10">
    <property type="entry name" value="Tetracycline Repressor, domain 2"/>
    <property type="match status" value="1"/>
</dbReference>
<evidence type="ECO:0000256" key="2">
    <source>
        <dbReference type="PROSITE-ProRule" id="PRU00335"/>
    </source>
</evidence>
<name>A0A2T0BLQ4_9CLOT</name>
<dbReference type="EMBL" id="PVXP01000032">
    <property type="protein sequence ID" value="PRR84815.1"/>
    <property type="molecule type" value="Genomic_DNA"/>
</dbReference>
<dbReference type="PANTHER" id="PTHR43479:SF11">
    <property type="entry name" value="ACREF_ENVCD OPERON REPRESSOR-RELATED"/>
    <property type="match status" value="1"/>
</dbReference>